<proteinExistence type="predicted"/>
<protein>
    <submittedName>
        <fullName evidence="1">Uncharacterized protein</fullName>
    </submittedName>
</protein>
<evidence type="ECO:0000313" key="1">
    <source>
        <dbReference type="EMBL" id="CAB4161340.1"/>
    </source>
</evidence>
<dbReference type="EMBL" id="LR796708">
    <property type="protein sequence ID" value="CAB4161340.1"/>
    <property type="molecule type" value="Genomic_DNA"/>
</dbReference>
<organism evidence="1">
    <name type="scientific">uncultured Caudovirales phage</name>
    <dbReference type="NCBI Taxonomy" id="2100421"/>
    <lineage>
        <taxon>Viruses</taxon>
        <taxon>Duplodnaviria</taxon>
        <taxon>Heunggongvirae</taxon>
        <taxon>Uroviricota</taxon>
        <taxon>Caudoviricetes</taxon>
        <taxon>Peduoviridae</taxon>
        <taxon>Maltschvirus</taxon>
        <taxon>Maltschvirus maltsch</taxon>
    </lineage>
</organism>
<name>A0A6J5NND1_9CAUD</name>
<accession>A0A6J5NND1</accession>
<reference evidence="1" key="1">
    <citation type="submission" date="2020-04" db="EMBL/GenBank/DDBJ databases">
        <authorList>
            <person name="Chiriac C."/>
            <person name="Salcher M."/>
            <person name="Ghai R."/>
            <person name="Kavagutti S V."/>
        </authorList>
    </citation>
    <scope>NUCLEOTIDE SEQUENCE</scope>
</reference>
<gene>
    <name evidence="1" type="ORF">UFOVP772_41</name>
</gene>
<sequence length="89" mass="9585">MAGFLTSGQITVGTTPTEISVKSNNPVVLHIHNDDNTTDMFIGPQNVTTTTGMKLAKLDSIEVTLYQANTIWIVSSADNKTASWFAQAL</sequence>